<dbReference type="InterPro" id="IPR046335">
    <property type="entry name" value="LacI/GalR-like_sensor"/>
</dbReference>
<gene>
    <name evidence="5" type="ORF">VSS16_33565</name>
</gene>
<keyword evidence="2 5" id="KW-0238">DNA-binding</keyword>
<dbReference type="SUPFAM" id="SSF53822">
    <property type="entry name" value="Periplasmic binding protein-like I"/>
    <property type="match status" value="1"/>
</dbReference>
<comment type="caution">
    <text evidence="5">The sequence shown here is derived from an EMBL/GenBank/DDBJ whole genome shotgun (WGS) entry which is preliminary data.</text>
</comment>
<dbReference type="InterPro" id="IPR010982">
    <property type="entry name" value="Lambda_DNA-bd_dom_sf"/>
</dbReference>
<feature type="domain" description="HTH lacI-type" evidence="4">
    <location>
        <begin position="1"/>
        <end position="52"/>
    </location>
</feature>
<dbReference type="CDD" id="cd01392">
    <property type="entry name" value="HTH_LacI"/>
    <property type="match status" value="1"/>
</dbReference>
<dbReference type="SUPFAM" id="SSF47413">
    <property type="entry name" value="lambda repressor-like DNA-binding domains"/>
    <property type="match status" value="1"/>
</dbReference>
<dbReference type="PROSITE" id="PS50932">
    <property type="entry name" value="HTH_LACI_2"/>
    <property type="match status" value="1"/>
</dbReference>
<accession>A0ABV5ELR4</accession>
<evidence type="ECO:0000313" key="5">
    <source>
        <dbReference type="EMBL" id="MFB8777588.1"/>
    </source>
</evidence>
<dbReference type="GO" id="GO:0003677">
    <property type="term" value="F:DNA binding"/>
    <property type="evidence" value="ECO:0007669"/>
    <property type="project" value="UniProtKB-KW"/>
</dbReference>
<dbReference type="Gene3D" id="1.10.260.40">
    <property type="entry name" value="lambda repressor-like DNA-binding domains"/>
    <property type="match status" value="1"/>
</dbReference>
<evidence type="ECO:0000256" key="2">
    <source>
        <dbReference type="ARBA" id="ARBA00023125"/>
    </source>
</evidence>
<dbReference type="Pfam" id="PF13377">
    <property type="entry name" value="Peripla_BP_3"/>
    <property type="match status" value="1"/>
</dbReference>
<evidence type="ECO:0000256" key="3">
    <source>
        <dbReference type="ARBA" id="ARBA00023163"/>
    </source>
</evidence>
<dbReference type="CDD" id="cd06267">
    <property type="entry name" value="PBP1_LacI_sugar_binding-like"/>
    <property type="match status" value="1"/>
</dbReference>
<sequence length="319" mass="34293">MAREAGVSQTTVSYVLNDVPHQKIAAETRYRIHAAVAKLGYTPSAAARALRKGQSDIVLLLLADMPLGHTAIELVEQLTRILRQQGLSVVTRIEDGGANDSLWADLAPRAVVMLAPVQAGRRKRMEAAGIQVINAWRRKPEDAAHDTLAHSQHRVGEVQARHLAATGHRHIGYAAPTDPRLADFCELRLQGVRQACRELGIDPPVVREVGSDRDLATDIAHEWRTEGVTAVCAFNDEVAFALLAGMRAADLEAPGDLAVIGVDDIPVAQFAEPPLTTVDQHIGVVAAGLAQAVLRRQDPPEVSGQPRGELATVVVRQSA</sequence>
<dbReference type="Gene3D" id="3.40.50.2300">
    <property type="match status" value="2"/>
</dbReference>
<dbReference type="PANTHER" id="PTHR30146:SF153">
    <property type="entry name" value="LACTOSE OPERON REPRESSOR"/>
    <property type="match status" value="1"/>
</dbReference>
<dbReference type="InterPro" id="IPR028082">
    <property type="entry name" value="Peripla_BP_I"/>
</dbReference>
<evidence type="ECO:0000259" key="4">
    <source>
        <dbReference type="PROSITE" id="PS50932"/>
    </source>
</evidence>
<protein>
    <submittedName>
        <fullName evidence="5">LacI family DNA-binding transcriptional regulator</fullName>
    </submittedName>
</protein>
<dbReference type="RefSeq" id="WP_376736038.1">
    <property type="nucleotide sequence ID" value="NZ_JAYMRP010000048.1"/>
</dbReference>
<organism evidence="5 6">
    <name type="scientific">Streptomyces broussonetiae</name>
    <dbReference type="NCBI Taxonomy" id="2686304"/>
    <lineage>
        <taxon>Bacteria</taxon>
        <taxon>Bacillati</taxon>
        <taxon>Actinomycetota</taxon>
        <taxon>Actinomycetes</taxon>
        <taxon>Kitasatosporales</taxon>
        <taxon>Streptomycetaceae</taxon>
        <taxon>Streptomyces</taxon>
    </lineage>
</organism>
<dbReference type="Pfam" id="PF00356">
    <property type="entry name" value="LacI"/>
    <property type="match status" value="1"/>
</dbReference>
<reference evidence="5 6" key="1">
    <citation type="submission" date="2024-01" db="EMBL/GenBank/DDBJ databases">
        <title>Genome mining of biosynthetic gene clusters to explore secondary metabolites of Streptomyces sp.</title>
        <authorList>
            <person name="Baig A."/>
            <person name="Ajitkumar Shintre N."/>
            <person name="Kumar H."/>
            <person name="Anbarasu A."/>
            <person name="Ramaiah S."/>
        </authorList>
    </citation>
    <scope>NUCLEOTIDE SEQUENCE [LARGE SCALE GENOMIC DNA]</scope>
    <source>
        <strain evidence="5 6">A57</strain>
    </source>
</reference>
<name>A0ABV5ELR4_9ACTN</name>
<keyword evidence="1" id="KW-0805">Transcription regulation</keyword>
<dbReference type="EMBL" id="JAYMRP010000048">
    <property type="protein sequence ID" value="MFB8777588.1"/>
    <property type="molecule type" value="Genomic_DNA"/>
</dbReference>
<keyword evidence="6" id="KW-1185">Reference proteome</keyword>
<dbReference type="PANTHER" id="PTHR30146">
    <property type="entry name" value="LACI-RELATED TRANSCRIPTIONAL REPRESSOR"/>
    <property type="match status" value="1"/>
</dbReference>
<evidence type="ECO:0000256" key="1">
    <source>
        <dbReference type="ARBA" id="ARBA00023015"/>
    </source>
</evidence>
<dbReference type="InterPro" id="IPR000843">
    <property type="entry name" value="HTH_LacI"/>
</dbReference>
<dbReference type="SMART" id="SM00354">
    <property type="entry name" value="HTH_LACI"/>
    <property type="match status" value="1"/>
</dbReference>
<keyword evidence="3" id="KW-0804">Transcription</keyword>
<proteinExistence type="predicted"/>
<dbReference type="Proteomes" id="UP001585080">
    <property type="component" value="Unassembled WGS sequence"/>
</dbReference>
<evidence type="ECO:0000313" key="6">
    <source>
        <dbReference type="Proteomes" id="UP001585080"/>
    </source>
</evidence>